<dbReference type="InterPro" id="IPR038330">
    <property type="entry name" value="TspO/MBR-related_sf"/>
</dbReference>
<comment type="similarity">
    <text evidence="2">Belongs to the TspO/BZRP family.</text>
</comment>
<evidence type="ECO:0000313" key="8">
    <source>
        <dbReference type="EMBL" id="ONF95976.1"/>
    </source>
</evidence>
<sequence length="189" mass="19790">MKESSPGRSGASPLMAAAIVAGVLGASALLGRRNAPEPGHPSIDRWYHRLRKPAYTPPDAVFGLIWPVLETGMAVGGYRLLRRMPSPERNAALTLWLGTSAMIGGWTELFFRRHALGPSTVAAAAMSGAGVAYVATAARLDRPAALAGLPLTAWLGFATVLANGVRRRNRGADQGSGGIALPRKLSPES</sequence>
<dbReference type="GO" id="GO:0033013">
    <property type="term" value="P:tetrapyrrole metabolic process"/>
    <property type="evidence" value="ECO:0007669"/>
    <property type="project" value="UniProtKB-ARBA"/>
</dbReference>
<dbReference type="Gene3D" id="1.20.1260.100">
    <property type="entry name" value="TspO/MBR protein"/>
    <property type="match status" value="1"/>
</dbReference>
<dbReference type="CDD" id="cd15904">
    <property type="entry name" value="TSPO_MBR"/>
    <property type="match status" value="1"/>
</dbReference>
<dbReference type="Pfam" id="PF03073">
    <property type="entry name" value="TspO_MBR"/>
    <property type="match status" value="1"/>
</dbReference>
<dbReference type="InterPro" id="IPR004307">
    <property type="entry name" value="TspO_MBR"/>
</dbReference>
<dbReference type="OrthoDB" id="7267156at2"/>
<evidence type="ECO:0000256" key="1">
    <source>
        <dbReference type="ARBA" id="ARBA00004141"/>
    </source>
</evidence>
<protein>
    <submittedName>
        <fullName evidence="8">TspO/MBR family protein</fullName>
    </submittedName>
</protein>
<dbReference type="FunFam" id="1.20.1260.100:FF:000001">
    <property type="entry name" value="translocator protein 2"/>
    <property type="match status" value="1"/>
</dbReference>
<feature type="region of interest" description="Disordered" evidence="6">
    <location>
        <begin position="170"/>
        <end position="189"/>
    </location>
</feature>
<feature type="transmembrane region" description="Helical" evidence="7">
    <location>
        <begin position="144"/>
        <end position="165"/>
    </location>
</feature>
<evidence type="ECO:0000256" key="6">
    <source>
        <dbReference type="SAM" id="MobiDB-lite"/>
    </source>
</evidence>
<reference evidence="8 9" key="1">
    <citation type="submission" date="2016-11" db="EMBL/GenBank/DDBJ databases">
        <title>Genome sequence of Sphingomonas jeddahensis G39.</title>
        <authorList>
            <person name="Poehlein A."/>
            <person name="Wuebbeler J.H."/>
            <person name="Steinbuechel A."/>
            <person name="Daniel R."/>
        </authorList>
    </citation>
    <scope>NUCLEOTIDE SEQUENCE [LARGE SCALE GENOMIC DNA]</scope>
    <source>
        <strain evidence="8 9">G39</strain>
    </source>
</reference>
<name>A0A1V2ETH7_9SPHN</name>
<dbReference type="PANTHER" id="PTHR10057:SF0">
    <property type="entry name" value="TRANSLOCATOR PROTEIN"/>
    <property type="match status" value="1"/>
</dbReference>
<organism evidence="8 9">
    <name type="scientific">Sphingomonas jeddahensis</name>
    <dbReference type="NCBI Taxonomy" id="1915074"/>
    <lineage>
        <taxon>Bacteria</taxon>
        <taxon>Pseudomonadati</taxon>
        <taxon>Pseudomonadota</taxon>
        <taxon>Alphaproteobacteria</taxon>
        <taxon>Sphingomonadales</taxon>
        <taxon>Sphingomonadaceae</taxon>
        <taxon>Sphingomonas</taxon>
    </lineage>
</organism>
<dbReference type="AlphaFoldDB" id="A0A1V2ETH7"/>
<dbReference type="PANTHER" id="PTHR10057">
    <property type="entry name" value="PERIPHERAL-TYPE BENZODIAZEPINE RECEPTOR"/>
    <property type="match status" value="1"/>
</dbReference>
<keyword evidence="4 7" id="KW-1133">Transmembrane helix</keyword>
<evidence type="ECO:0000256" key="3">
    <source>
        <dbReference type="ARBA" id="ARBA00022692"/>
    </source>
</evidence>
<evidence type="ECO:0000256" key="5">
    <source>
        <dbReference type="ARBA" id="ARBA00023136"/>
    </source>
</evidence>
<evidence type="ECO:0000256" key="7">
    <source>
        <dbReference type="SAM" id="Phobius"/>
    </source>
</evidence>
<feature type="transmembrane region" description="Helical" evidence="7">
    <location>
        <begin position="60"/>
        <end position="81"/>
    </location>
</feature>
<comment type="subcellular location">
    <subcellularLocation>
        <location evidence="1">Membrane</location>
        <topology evidence="1">Multi-pass membrane protein</topology>
    </subcellularLocation>
</comment>
<feature type="transmembrane region" description="Helical" evidence="7">
    <location>
        <begin position="12"/>
        <end position="31"/>
    </location>
</feature>
<dbReference type="GO" id="GO:0016020">
    <property type="term" value="C:membrane"/>
    <property type="evidence" value="ECO:0007669"/>
    <property type="project" value="UniProtKB-SubCell"/>
</dbReference>
<accession>A0A1V2ETH7</accession>
<evidence type="ECO:0000256" key="4">
    <source>
        <dbReference type="ARBA" id="ARBA00022989"/>
    </source>
</evidence>
<gene>
    <name evidence="8" type="ORF">SPHI_19030</name>
</gene>
<keyword evidence="5 7" id="KW-0472">Membrane</keyword>
<dbReference type="STRING" id="1915074.SPHI_19030"/>
<dbReference type="Proteomes" id="UP000188729">
    <property type="component" value="Unassembled WGS sequence"/>
</dbReference>
<dbReference type="EMBL" id="MPSB01000007">
    <property type="protein sequence ID" value="ONF95976.1"/>
    <property type="molecule type" value="Genomic_DNA"/>
</dbReference>
<feature type="transmembrane region" description="Helical" evidence="7">
    <location>
        <begin position="93"/>
        <end position="111"/>
    </location>
</feature>
<comment type="caution">
    <text evidence="8">The sequence shown here is derived from an EMBL/GenBank/DDBJ whole genome shotgun (WGS) entry which is preliminary data.</text>
</comment>
<keyword evidence="9" id="KW-1185">Reference proteome</keyword>
<proteinExistence type="inferred from homology"/>
<evidence type="ECO:0000313" key="9">
    <source>
        <dbReference type="Proteomes" id="UP000188729"/>
    </source>
</evidence>
<keyword evidence="3 7" id="KW-0812">Transmembrane</keyword>
<evidence type="ECO:0000256" key="2">
    <source>
        <dbReference type="ARBA" id="ARBA00007524"/>
    </source>
</evidence>